<keyword evidence="4" id="KW-0812">Transmembrane</keyword>
<keyword evidence="15" id="KW-1185">Reference proteome</keyword>
<keyword evidence="9" id="KW-0998">Cell outer membrane</keyword>
<evidence type="ECO:0000256" key="3">
    <source>
        <dbReference type="ARBA" id="ARBA00022452"/>
    </source>
</evidence>
<dbReference type="InterPro" id="IPR006665">
    <property type="entry name" value="OmpA-like"/>
</dbReference>
<evidence type="ECO:0000256" key="11">
    <source>
        <dbReference type="SAM" id="MobiDB-lite"/>
    </source>
</evidence>
<dbReference type="PANTHER" id="PTHR30329:SF21">
    <property type="entry name" value="LIPOPROTEIN YIAD-RELATED"/>
    <property type="match status" value="1"/>
</dbReference>
<dbReference type="Proteomes" id="UP000241074">
    <property type="component" value="Chromosome"/>
</dbReference>
<dbReference type="InterPro" id="IPR036737">
    <property type="entry name" value="OmpA-like_sf"/>
</dbReference>
<dbReference type="SUPFAM" id="SSF56925">
    <property type="entry name" value="OMPA-like"/>
    <property type="match status" value="1"/>
</dbReference>
<evidence type="ECO:0000313" key="14">
    <source>
        <dbReference type="EMBL" id="AVP98127.1"/>
    </source>
</evidence>
<dbReference type="InterPro" id="IPR006664">
    <property type="entry name" value="OMP_bac"/>
</dbReference>
<dbReference type="Pfam" id="PF13505">
    <property type="entry name" value="OMP_b-brl"/>
    <property type="match status" value="1"/>
</dbReference>
<dbReference type="OrthoDB" id="1149075at2"/>
<evidence type="ECO:0000256" key="7">
    <source>
        <dbReference type="ARBA" id="ARBA00023114"/>
    </source>
</evidence>
<dbReference type="Gene3D" id="2.40.160.20">
    <property type="match status" value="1"/>
</dbReference>
<evidence type="ECO:0000313" key="15">
    <source>
        <dbReference type="Proteomes" id="UP000241074"/>
    </source>
</evidence>
<accession>A0A2P1PTF1</accession>
<evidence type="ECO:0000256" key="4">
    <source>
        <dbReference type="ARBA" id="ARBA00022692"/>
    </source>
</evidence>
<evidence type="ECO:0000256" key="12">
    <source>
        <dbReference type="SAM" id="SignalP"/>
    </source>
</evidence>
<dbReference type="InterPro" id="IPR050330">
    <property type="entry name" value="Bact_OuterMem_StrucFunc"/>
</dbReference>
<keyword evidence="8 10" id="KW-0472">Membrane</keyword>
<evidence type="ECO:0000256" key="9">
    <source>
        <dbReference type="ARBA" id="ARBA00023237"/>
    </source>
</evidence>
<dbReference type="CDD" id="cd07185">
    <property type="entry name" value="OmpA_C-like"/>
    <property type="match status" value="1"/>
</dbReference>
<dbReference type="AlphaFoldDB" id="A0A2P1PTF1"/>
<reference evidence="14 15" key="1">
    <citation type="submission" date="2018-03" db="EMBL/GenBank/DDBJ databases">
        <title>Ahniella affigens gen. nov., sp. nov., a gammaproteobacterium isolated from sandy soil near a stream.</title>
        <authorList>
            <person name="Ko Y."/>
            <person name="Kim J.-H."/>
        </authorList>
    </citation>
    <scope>NUCLEOTIDE SEQUENCE [LARGE SCALE GENOMIC DNA]</scope>
    <source>
        <strain evidence="14 15">D13</strain>
    </source>
</reference>
<dbReference type="InterPro" id="IPR028974">
    <property type="entry name" value="TSP_type-3_rpt"/>
</dbReference>
<evidence type="ECO:0000259" key="13">
    <source>
        <dbReference type="PROSITE" id="PS51123"/>
    </source>
</evidence>
<evidence type="ECO:0000256" key="5">
    <source>
        <dbReference type="ARBA" id="ARBA00022729"/>
    </source>
</evidence>
<dbReference type="GO" id="GO:0015288">
    <property type="term" value="F:porin activity"/>
    <property type="evidence" value="ECO:0007669"/>
    <property type="project" value="UniProtKB-KW"/>
</dbReference>
<dbReference type="KEGG" id="xba:C7S18_13405"/>
<feature type="chain" id="PRO_5015198034" description="OmpA-like domain-containing protein" evidence="12">
    <location>
        <begin position="22"/>
        <end position="364"/>
    </location>
</feature>
<protein>
    <recommendedName>
        <fullName evidence="13">OmpA-like domain-containing protein</fullName>
    </recommendedName>
</protein>
<evidence type="ECO:0000256" key="2">
    <source>
        <dbReference type="ARBA" id="ARBA00022448"/>
    </source>
</evidence>
<feature type="region of interest" description="Disordered" evidence="11">
    <location>
        <begin position="330"/>
        <end position="364"/>
    </location>
</feature>
<evidence type="ECO:0000256" key="10">
    <source>
        <dbReference type="PROSITE-ProRule" id="PRU00473"/>
    </source>
</evidence>
<dbReference type="InterPro" id="IPR027385">
    <property type="entry name" value="Beta-barrel_OMP"/>
</dbReference>
<keyword evidence="7" id="KW-0626">Porin</keyword>
<dbReference type="SUPFAM" id="SSF103088">
    <property type="entry name" value="OmpA-like"/>
    <property type="match status" value="1"/>
</dbReference>
<dbReference type="GO" id="GO:0005509">
    <property type="term" value="F:calcium ion binding"/>
    <property type="evidence" value="ECO:0007669"/>
    <property type="project" value="InterPro"/>
</dbReference>
<keyword evidence="2" id="KW-0813">Transport</keyword>
<dbReference type="InterPro" id="IPR011250">
    <property type="entry name" value="OMP/PagP_B-barrel"/>
</dbReference>
<dbReference type="Pfam" id="PF00691">
    <property type="entry name" value="OmpA"/>
    <property type="match status" value="1"/>
</dbReference>
<gene>
    <name evidence="14" type="ORF">C7S18_13405</name>
</gene>
<dbReference type="GO" id="GO:0006811">
    <property type="term" value="P:monoatomic ion transport"/>
    <property type="evidence" value="ECO:0007669"/>
    <property type="project" value="UniProtKB-KW"/>
</dbReference>
<dbReference type="GO" id="GO:0046930">
    <property type="term" value="C:pore complex"/>
    <property type="evidence" value="ECO:0007669"/>
    <property type="project" value="UniProtKB-KW"/>
</dbReference>
<dbReference type="Gene3D" id="3.30.1330.60">
    <property type="entry name" value="OmpA-like domain"/>
    <property type="match status" value="1"/>
</dbReference>
<dbReference type="PROSITE" id="PS51123">
    <property type="entry name" value="OMPA_2"/>
    <property type="match status" value="1"/>
</dbReference>
<dbReference type="GO" id="GO:0009279">
    <property type="term" value="C:cell outer membrane"/>
    <property type="evidence" value="ECO:0007669"/>
    <property type="project" value="UniProtKB-SubCell"/>
</dbReference>
<dbReference type="PANTHER" id="PTHR30329">
    <property type="entry name" value="STATOR ELEMENT OF FLAGELLAR MOTOR COMPLEX"/>
    <property type="match status" value="1"/>
</dbReference>
<evidence type="ECO:0000256" key="1">
    <source>
        <dbReference type="ARBA" id="ARBA00004571"/>
    </source>
</evidence>
<organism evidence="14 15">
    <name type="scientific">Ahniella affigens</name>
    <dbReference type="NCBI Taxonomy" id="2021234"/>
    <lineage>
        <taxon>Bacteria</taxon>
        <taxon>Pseudomonadati</taxon>
        <taxon>Pseudomonadota</taxon>
        <taxon>Gammaproteobacteria</taxon>
        <taxon>Lysobacterales</taxon>
        <taxon>Rhodanobacteraceae</taxon>
        <taxon>Ahniella</taxon>
    </lineage>
</organism>
<feature type="domain" description="OmpA-like" evidence="13">
    <location>
        <begin position="249"/>
        <end position="364"/>
    </location>
</feature>
<keyword evidence="3" id="KW-1134">Transmembrane beta strand</keyword>
<evidence type="ECO:0000256" key="6">
    <source>
        <dbReference type="ARBA" id="ARBA00023065"/>
    </source>
</evidence>
<feature type="signal peptide" evidence="12">
    <location>
        <begin position="1"/>
        <end position="21"/>
    </location>
</feature>
<name>A0A2P1PTF1_9GAMM</name>
<dbReference type="RefSeq" id="WP_106892047.1">
    <property type="nucleotide sequence ID" value="NZ_CP027860.1"/>
</dbReference>
<feature type="compositionally biased region" description="Basic and acidic residues" evidence="11">
    <location>
        <begin position="342"/>
        <end position="364"/>
    </location>
</feature>
<comment type="subcellular location">
    <subcellularLocation>
        <location evidence="1">Cell outer membrane</location>
        <topology evidence="1">Multi-pass membrane protein</topology>
    </subcellularLocation>
</comment>
<evidence type="ECO:0000256" key="8">
    <source>
        <dbReference type="ARBA" id="ARBA00023136"/>
    </source>
</evidence>
<sequence>MKLKSLCALIGLGLIAGSVQAADWYVAPTVGMSFNDDDRMISTDETVLVGIGIGRNIGESSSLEFAADYTDRNLGSNRVGFTDYDGGFQSTALTATLRHFFREDGLRPYLLAGLGVSQHDADQPDGSDNDGWDPVFDVGGGVMGKLGSSNFSWRAEVAYRSDFDDQSIRNQDNFGDLILRGSLMIPFGSGGDSGPVETTEVVPEATPADPVEPANTQQTLVDTDGDGVADEADKCPGTPAGTPVGPDGCEQAVVIDLRGVNFAFDKSDLTPESIAILDQAVEVLTQYPNLKVEVAGHTDAVGTDQYNQGLSERRAKVVYNYLTGKGIAADRLGGPNGYGESKPIDTNETAEGRARNRRTELNKQ</sequence>
<dbReference type="EMBL" id="CP027860">
    <property type="protein sequence ID" value="AVP98127.1"/>
    <property type="molecule type" value="Genomic_DNA"/>
</dbReference>
<dbReference type="PRINTS" id="PR01021">
    <property type="entry name" value="OMPADOMAIN"/>
</dbReference>
<proteinExistence type="predicted"/>
<keyword evidence="6" id="KW-0406">Ion transport</keyword>
<reference evidence="14 15" key="2">
    <citation type="submission" date="2018-03" db="EMBL/GenBank/DDBJ databases">
        <authorList>
            <person name="Keele B.F."/>
        </authorList>
    </citation>
    <scope>NUCLEOTIDE SEQUENCE [LARGE SCALE GENOMIC DNA]</scope>
    <source>
        <strain evidence="14 15">D13</strain>
    </source>
</reference>
<keyword evidence="5 12" id="KW-0732">Signal</keyword>
<dbReference type="SUPFAM" id="SSF103647">
    <property type="entry name" value="TSP type-3 repeat"/>
    <property type="match status" value="1"/>
</dbReference>